<dbReference type="SMART" id="SM00563">
    <property type="entry name" value="PlsC"/>
    <property type="match status" value="1"/>
</dbReference>
<feature type="domain" description="Carrier" evidence="5">
    <location>
        <begin position="1196"/>
        <end position="1270"/>
    </location>
</feature>
<keyword evidence="1" id="KW-0596">Phosphopantetheine</keyword>
<dbReference type="GO" id="GO:0031177">
    <property type="term" value="F:phosphopantetheine binding"/>
    <property type="evidence" value="ECO:0007669"/>
    <property type="project" value="InterPro"/>
</dbReference>
<dbReference type="Gene3D" id="1.10.1200.10">
    <property type="entry name" value="ACP-like"/>
    <property type="match status" value="1"/>
</dbReference>
<keyword evidence="6" id="KW-0436">Ligase</keyword>
<dbReference type="Gene3D" id="3.40.50.12780">
    <property type="entry name" value="N-terminal domain of ligase-like"/>
    <property type="match status" value="1"/>
</dbReference>
<dbReference type="SUPFAM" id="SSF47336">
    <property type="entry name" value="ACP-like"/>
    <property type="match status" value="1"/>
</dbReference>
<dbReference type="InterPro" id="IPR000873">
    <property type="entry name" value="AMP-dep_synth/lig_dom"/>
</dbReference>
<keyword evidence="7" id="KW-1185">Reference proteome</keyword>
<dbReference type="eggNOG" id="COG3320">
    <property type="taxonomic scope" value="Bacteria"/>
</dbReference>
<dbReference type="Pfam" id="PF13193">
    <property type="entry name" value="AMP-binding_C"/>
    <property type="match status" value="1"/>
</dbReference>
<dbReference type="InterPro" id="IPR006162">
    <property type="entry name" value="Ppantetheine_attach_site"/>
</dbReference>
<dbReference type="HOGENOM" id="CLU_247289_0_0_7"/>
<reference evidence="6 7" key="1">
    <citation type="journal article" date="2010" name="Stand. Genomic Sci.">
        <title>Complete genome sequence of Haliangium ochraceum type strain (SMP-2).</title>
        <authorList>
            <consortium name="US DOE Joint Genome Institute (JGI-PGF)"/>
            <person name="Ivanova N."/>
            <person name="Daum C."/>
            <person name="Lang E."/>
            <person name="Abt B."/>
            <person name="Kopitz M."/>
            <person name="Saunders E."/>
            <person name="Lapidus A."/>
            <person name="Lucas S."/>
            <person name="Glavina Del Rio T."/>
            <person name="Nolan M."/>
            <person name="Tice H."/>
            <person name="Copeland A."/>
            <person name="Cheng J.F."/>
            <person name="Chen F."/>
            <person name="Bruce D."/>
            <person name="Goodwin L."/>
            <person name="Pitluck S."/>
            <person name="Mavromatis K."/>
            <person name="Pati A."/>
            <person name="Mikhailova N."/>
            <person name="Chen A."/>
            <person name="Palaniappan K."/>
            <person name="Land M."/>
            <person name="Hauser L."/>
            <person name="Chang Y.J."/>
            <person name="Jeffries C.D."/>
            <person name="Detter J.C."/>
            <person name="Brettin T."/>
            <person name="Rohde M."/>
            <person name="Goker M."/>
            <person name="Bristow J."/>
            <person name="Markowitz V."/>
            <person name="Eisen J.A."/>
            <person name="Hugenholtz P."/>
            <person name="Kyrpides N.C."/>
            <person name="Klenk H.P."/>
        </authorList>
    </citation>
    <scope>NUCLEOTIDE SEQUENCE [LARGE SCALE GENOMIC DNA]</scope>
    <source>
        <strain evidence="7">DSM 14365 / CIP 107738 / JCM 11303 / AJ 13395 / SMP-2</strain>
    </source>
</reference>
<dbReference type="InterPro" id="IPR033640">
    <property type="entry name" value="FAR_C"/>
</dbReference>
<keyword evidence="2" id="KW-0597">Phosphoprotein</keyword>
<dbReference type="Proteomes" id="UP000001880">
    <property type="component" value="Chromosome"/>
</dbReference>
<dbReference type="EMBL" id="CP001804">
    <property type="protein sequence ID" value="ACY15750.1"/>
    <property type="molecule type" value="Genomic_DNA"/>
</dbReference>
<dbReference type="PROSITE" id="PS00455">
    <property type="entry name" value="AMP_BINDING"/>
    <property type="match status" value="1"/>
</dbReference>
<dbReference type="eggNOG" id="COG0236">
    <property type="taxonomic scope" value="Bacteria"/>
</dbReference>
<evidence type="ECO:0000256" key="1">
    <source>
        <dbReference type="ARBA" id="ARBA00022450"/>
    </source>
</evidence>
<dbReference type="STRING" id="502025.Hoch_3248"/>
<dbReference type="CDD" id="cd09071">
    <property type="entry name" value="FAR_C"/>
    <property type="match status" value="1"/>
</dbReference>
<dbReference type="GO" id="GO:0016746">
    <property type="term" value="F:acyltransferase activity"/>
    <property type="evidence" value="ECO:0007669"/>
    <property type="project" value="InterPro"/>
</dbReference>
<gene>
    <name evidence="6" type="ordered locus">Hoch_3248</name>
</gene>
<dbReference type="SUPFAM" id="SSF69593">
    <property type="entry name" value="Glycerol-3-phosphate (1)-acyltransferase"/>
    <property type="match status" value="1"/>
</dbReference>
<dbReference type="CDD" id="cd07989">
    <property type="entry name" value="LPLAT_AGPAT-like"/>
    <property type="match status" value="1"/>
</dbReference>
<dbReference type="InterPro" id="IPR045851">
    <property type="entry name" value="AMP-bd_C_sf"/>
</dbReference>
<accession>D0LTQ6</accession>
<keyword evidence="3" id="KW-0175">Coiled coil</keyword>
<dbReference type="KEGG" id="hoh:Hoch_3248"/>
<dbReference type="PANTHER" id="PTHR43767:SF1">
    <property type="entry name" value="NONRIBOSOMAL PEPTIDE SYNTHASE PES1 (EUROFUNG)-RELATED"/>
    <property type="match status" value="1"/>
</dbReference>
<dbReference type="Pfam" id="PF00501">
    <property type="entry name" value="AMP-binding"/>
    <property type="match status" value="1"/>
</dbReference>
<dbReference type="Gene3D" id="3.40.50.720">
    <property type="entry name" value="NAD(P)-binding Rossmann-like Domain"/>
    <property type="match status" value="1"/>
</dbReference>
<dbReference type="SUPFAM" id="SSF56801">
    <property type="entry name" value="Acetyl-CoA synthetase-like"/>
    <property type="match status" value="1"/>
</dbReference>
<dbReference type="GO" id="GO:0016878">
    <property type="term" value="F:acid-thiol ligase activity"/>
    <property type="evidence" value="ECO:0007669"/>
    <property type="project" value="UniProtKB-ARBA"/>
</dbReference>
<dbReference type="eggNOG" id="COG1022">
    <property type="taxonomic scope" value="Bacteria"/>
</dbReference>
<dbReference type="InterPro" id="IPR025110">
    <property type="entry name" value="AMP-bd_C"/>
</dbReference>
<proteinExistence type="predicted"/>
<evidence type="ECO:0000259" key="5">
    <source>
        <dbReference type="PROSITE" id="PS50075"/>
    </source>
</evidence>
<organism evidence="6 7">
    <name type="scientific">Haliangium ochraceum (strain DSM 14365 / JCM 11303 / SMP-2)</name>
    <dbReference type="NCBI Taxonomy" id="502025"/>
    <lineage>
        <taxon>Bacteria</taxon>
        <taxon>Pseudomonadati</taxon>
        <taxon>Myxococcota</taxon>
        <taxon>Polyangia</taxon>
        <taxon>Haliangiales</taxon>
        <taxon>Kofleriaceae</taxon>
        <taxon>Haliangium</taxon>
    </lineage>
</organism>
<evidence type="ECO:0000256" key="2">
    <source>
        <dbReference type="ARBA" id="ARBA00022553"/>
    </source>
</evidence>
<dbReference type="InterPro" id="IPR009081">
    <property type="entry name" value="PP-bd_ACP"/>
</dbReference>
<evidence type="ECO:0000256" key="3">
    <source>
        <dbReference type="SAM" id="Coils"/>
    </source>
</evidence>
<name>D0LTQ6_HALO1</name>
<dbReference type="eggNOG" id="COG0204">
    <property type="taxonomic scope" value="Bacteria"/>
</dbReference>
<protein>
    <submittedName>
        <fullName evidence="6">AMP-dependent synthetase and ligase</fullName>
    </submittedName>
</protein>
<sequence>MSSPDTPARAPLDVSRAFDGKNILLIGSTGFVGKVALSMLLRHYPNVGRVYALVRPGMGNSAEERFFSKVAASPAFDPLREVWQDGYESFLREKIVPVAGDIGRPLCNFDDAQFERFAEGNGLDVIINSAGLVSFTPPLESGLRINALGAKNVLEAARRAGAGLVHISTCFVAGRRDGDVREDEPVVGYFPRQDELNTYDFSAEDEIADCLRIIDQVRAEANDRAHISHFRELAAETLRSQRRDPEDESNLRLAVARERKLWVQQRLREVGQERADHWGWTNTYTYTKSLGEQVVLDQDDVPACVVRPAIVESAVRFPFPGWNEGFNTTAPLVYLVLKGHRQIVSGDRTPLDVIPVDLVCAGVLQAAAAVIDGRHEPVYQCGSSDINPVFTSRLTELTALAVRRHFRQLADDGENPIENRIRARLEAFPVSEQRFETFSAPQVKRVATGLTRAIDKHLPRWGAPRLTATAERVKDRLGRVSEFTDQALELINLFKPFTHDHWLHFRCDNTRALNAQLTPQDQQALRWDPDAIDWRSYWLDYHFAGLQKWVFPILDDEFGPQQRSVYTHKDLMELFDATTKLHRHRVALRLLPPASDEDREPVVYTYGRVQDMALQGAAALRERGVGQGDHVMLMSENRPAWGISYFAILKAGATAVPVDAQLSLAEVENLLRASGAKVLILSTRAADRLLTDEGVALPLASAAEDSAEGDSTPPLDGRRWRRAAHSTDSASEIEEGVLFGALSRLLADRGLGEVEVAGFDDILAEPRATPAGPPMRRLGETVASLIYTSGTTGAPKGVMLTHKNFTFMAAKMSSVFRLFLHDSLLSVIPLHHTFEFSAGFLMPFVHGSSITYLDEIDADNLSAAFRESRITGMVGVPALWQLLNRRIFKTVSERGLLVQRAFEAIVDVNRRLRDKTGINIGRLLFWPVHLRLGGQLRLLISGGSALSSDLHKSFRGLGFEMLEGYGMTESSPVLTVQRIEDTPVLGSVGRALPGVDVRIDSPDGSGVGEVVAKGNNVMAGYYQNQDATDDMLRDGWLHTGDLGRMDDDGNLYIVGRRKEMILGPAGENVYPDELEELYRDSPYVKELSIVGLPSGDGETVAALVVPDYEKDEREVVRERARQHMAEVSKQLPLYKRVKIFHLWDFDLPRTSTRKVKRREVVAELQRLERALATARTAAAEAGGEGAGKGRGGKPGARDGAWVRALLAQVAQKQRAQVQPETTLADLGFDSLMFTELGVALEKSGVDVPDPAVILELQTVADVERYLAQQENATRQRKSIEKMTRNSKQLERGDDDEIQISPLVAHLGRRGLRMGLRMLYDRVLHTDVRGEAHVPPFGGYIVAANHASHLDMGLVKHALGETGDLVVALAAKDYFFEDPVRRAYFENFTNLVPMERYGSLRESLRLASDVLRDGHILLIFPEGTRSKDGVMDAFLPSLGYLAMQNRCGILPMYLAGTHDAMPKGAFLPKQREVSAHIAPFLTYEQVQGLAAGKSRSAAYRAISQQVEARVRKLAPAEYEWTLGEAGRTPAGEPAQPPSDEERS</sequence>
<feature type="coiled-coil region" evidence="3">
    <location>
        <begin position="1157"/>
        <end position="1184"/>
    </location>
</feature>
<dbReference type="Gene3D" id="3.30.300.30">
    <property type="match status" value="1"/>
</dbReference>
<dbReference type="SMART" id="SM00823">
    <property type="entry name" value="PKS_PP"/>
    <property type="match status" value="1"/>
</dbReference>
<dbReference type="InterPro" id="IPR042099">
    <property type="entry name" value="ANL_N_sf"/>
</dbReference>
<dbReference type="InterPro" id="IPR020845">
    <property type="entry name" value="AMP-binding_CS"/>
</dbReference>
<feature type="region of interest" description="Disordered" evidence="4">
    <location>
        <begin position="701"/>
        <end position="727"/>
    </location>
</feature>
<dbReference type="InterPro" id="IPR036736">
    <property type="entry name" value="ACP-like_sf"/>
</dbReference>
<dbReference type="PROSITE" id="PS50075">
    <property type="entry name" value="CARRIER"/>
    <property type="match status" value="1"/>
</dbReference>
<dbReference type="InterPro" id="IPR020806">
    <property type="entry name" value="PKS_PP-bd"/>
</dbReference>
<dbReference type="PROSITE" id="PS00012">
    <property type="entry name" value="PHOSPHOPANTETHEINE"/>
    <property type="match status" value="1"/>
</dbReference>
<dbReference type="RefSeq" id="WP_012828350.1">
    <property type="nucleotide sequence ID" value="NC_013440.1"/>
</dbReference>
<dbReference type="PANTHER" id="PTHR43767">
    <property type="entry name" value="LONG-CHAIN-FATTY-ACID--COA LIGASE"/>
    <property type="match status" value="1"/>
</dbReference>
<dbReference type="SUPFAM" id="SSF51735">
    <property type="entry name" value="NAD(P)-binding Rossmann-fold domains"/>
    <property type="match status" value="1"/>
</dbReference>
<dbReference type="Pfam" id="PF07993">
    <property type="entry name" value="NAD_binding_4"/>
    <property type="match status" value="1"/>
</dbReference>
<evidence type="ECO:0000256" key="4">
    <source>
        <dbReference type="SAM" id="MobiDB-lite"/>
    </source>
</evidence>
<feature type="region of interest" description="Disordered" evidence="4">
    <location>
        <begin position="1520"/>
        <end position="1542"/>
    </location>
</feature>
<dbReference type="Pfam" id="PF00550">
    <property type="entry name" value="PP-binding"/>
    <property type="match status" value="1"/>
</dbReference>
<evidence type="ECO:0000313" key="7">
    <source>
        <dbReference type="Proteomes" id="UP000001880"/>
    </source>
</evidence>
<dbReference type="InterPro" id="IPR002123">
    <property type="entry name" value="Plipid/glycerol_acylTrfase"/>
</dbReference>
<dbReference type="Pfam" id="PF01553">
    <property type="entry name" value="Acyltransferase"/>
    <property type="match status" value="1"/>
</dbReference>
<evidence type="ECO:0000313" key="6">
    <source>
        <dbReference type="EMBL" id="ACY15750.1"/>
    </source>
</evidence>
<dbReference type="InterPro" id="IPR013120">
    <property type="entry name" value="FAR_NAD-bd"/>
</dbReference>
<dbReference type="Pfam" id="PF03015">
    <property type="entry name" value="Sterile"/>
    <property type="match status" value="1"/>
</dbReference>
<dbReference type="InterPro" id="IPR050237">
    <property type="entry name" value="ATP-dep_AMP-bd_enzyme"/>
</dbReference>
<dbReference type="InterPro" id="IPR036291">
    <property type="entry name" value="NAD(P)-bd_dom_sf"/>
</dbReference>